<dbReference type="InterPro" id="IPR013096">
    <property type="entry name" value="Cupin_2"/>
</dbReference>
<accession>A0A937USJ1</accession>
<dbReference type="EMBL" id="JAEACQ010000246">
    <property type="protein sequence ID" value="MBL7630315.1"/>
    <property type="molecule type" value="Genomic_DNA"/>
</dbReference>
<dbReference type="InterPro" id="IPR011051">
    <property type="entry name" value="RmlC_Cupin_sf"/>
</dbReference>
<dbReference type="SMART" id="SM00530">
    <property type="entry name" value="HTH_XRE"/>
    <property type="match status" value="1"/>
</dbReference>
<sequence length="220" mass="23843">MGVDVANAYDGPTRRGGPGAAELGGQTEEELRNWIGHSIRTLRRRQNLTLVQLAALAGLSHPFLSQLERGRARPSMKSLHRIAQALGTTQQALMSMAHHDDPEAPPDGRRVSLVRASNGFSIANQHGVVRALVSGTRAMYPLLFEGAPTEFSETYTHSGDEFVFVMAGTVEMEIENEGLVVLGAGDTLYYPGGLAHRWRGLPGPEVRALIVLESRGTAHR</sequence>
<dbReference type="AlphaFoldDB" id="A0A937USJ1"/>
<dbReference type="PROSITE" id="PS50943">
    <property type="entry name" value="HTH_CROC1"/>
    <property type="match status" value="1"/>
</dbReference>
<dbReference type="GO" id="GO:0005829">
    <property type="term" value="C:cytosol"/>
    <property type="evidence" value="ECO:0007669"/>
    <property type="project" value="TreeGrafter"/>
</dbReference>
<dbReference type="GO" id="GO:0003677">
    <property type="term" value="F:DNA binding"/>
    <property type="evidence" value="ECO:0007669"/>
    <property type="project" value="UniProtKB-KW"/>
</dbReference>
<name>A0A937USJ1_9ACTN</name>
<keyword evidence="5" id="KW-1185">Reference proteome</keyword>
<dbReference type="CDD" id="cd00093">
    <property type="entry name" value="HTH_XRE"/>
    <property type="match status" value="1"/>
</dbReference>
<keyword evidence="1" id="KW-0238">DNA-binding</keyword>
<dbReference type="InterPro" id="IPR014710">
    <property type="entry name" value="RmlC-like_jellyroll"/>
</dbReference>
<dbReference type="Pfam" id="PF07883">
    <property type="entry name" value="Cupin_2"/>
    <property type="match status" value="1"/>
</dbReference>
<dbReference type="InterPro" id="IPR050807">
    <property type="entry name" value="TransReg_Diox_bact_type"/>
</dbReference>
<dbReference type="InterPro" id="IPR010982">
    <property type="entry name" value="Lambda_DNA-bd_dom_sf"/>
</dbReference>
<reference evidence="4" key="1">
    <citation type="submission" date="2020-12" db="EMBL/GenBank/DDBJ databases">
        <title>Genomic characterization of non-nitrogen-fixing Frankia strains.</title>
        <authorList>
            <person name="Carlos-Shanley C."/>
            <person name="Guerra T."/>
            <person name="Hahn D."/>
        </authorList>
    </citation>
    <scope>NUCLEOTIDE SEQUENCE</scope>
    <source>
        <strain evidence="4">CN6</strain>
    </source>
</reference>
<feature type="domain" description="HTH cro/C1-type" evidence="3">
    <location>
        <begin position="39"/>
        <end position="93"/>
    </location>
</feature>
<dbReference type="SUPFAM" id="SSF47413">
    <property type="entry name" value="lambda repressor-like DNA-binding domains"/>
    <property type="match status" value="1"/>
</dbReference>
<dbReference type="PANTHER" id="PTHR46797">
    <property type="entry name" value="HTH-TYPE TRANSCRIPTIONAL REGULATOR"/>
    <property type="match status" value="1"/>
</dbReference>
<gene>
    <name evidence="4" type="ORF">I7412_24775</name>
</gene>
<dbReference type="Pfam" id="PF13560">
    <property type="entry name" value="HTH_31"/>
    <property type="match status" value="1"/>
</dbReference>
<evidence type="ECO:0000256" key="2">
    <source>
        <dbReference type="SAM" id="MobiDB-lite"/>
    </source>
</evidence>
<dbReference type="CDD" id="cd02209">
    <property type="entry name" value="cupin_XRE_C"/>
    <property type="match status" value="1"/>
</dbReference>
<evidence type="ECO:0000256" key="1">
    <source>
        <dbReference type="ARBA" id="ARBA00023125"/>
    </source>
</evidence>
<comment type="caution">
    <text evidence="4">The sequence shown here is derived from an EMBL/GenBank/DDBJ whole genome shotgun (WGS) entry which is preliminary data.</text>
</comment>
<feature type="region of interest" description="Disordered" evidence="2">
    <location>
        <begin position="1"/>
        <end position="23"/>
    </location>
</feature>
<proteinExistence type="predicted"/>
<evidence type="ECO:0000259" key="3">
    <source>
        <dbReference type="PROSITE" id="PS50943"/>
    </source>
</evidence>
<dbReference type="Proteomes" id="UP000604475">
    <property type="component" value="Unassembled WGS sequence"/>
</dbReference>
<dbReference type="GO" id="GO:0003700">
    <property type="term" value="F:DNA-binding transcription factor activity"/>
    <property type="evidence" value="ECO:0007669"/>
    <property type="project" value="TreeGrafter"/>
</dbReference>
<evidence type="ECO:0000313" key="5">
    <source>
        <dbReference type="Proteomes" id="UP000604475"/>
    </source>
</evidence>
<dbReference type="RefSeq" id="WP_203000299.1">
    <property type="nucleotide sequence ID" value="NZ_JADWYU010000200.1"/>
</dbReference>
<dbReference type="Gene3D" id="1.10.260.40">
    <property type="entry name" value="lambda repressor-like DNA-binding domains"/>
    <property type="match status" value="1"/>
</dbReference>
<dbReference type="SUPFAM" id="SSF51182">
    <property type="entry name" value="RmlC-like cupins"/>
    <property type="match status" value="1"/>
</dbReference>
<dbReference type="InterPro" id="IPR001387">
    <property type="entry name" value="Cro/C1-type_HTH"/>
</dbReference>
<dbReference type="Gene3D" id="2.60.120.10">
    <property type="entry name" value="Jelly Rolls"/>
    <property type="match status" value="1"/>
</dbReference>
<dbReference type="PANTHER" id="PTHR46797:SF1">
    <property type="entry name" value="METHYLPHOSPHONATE SYNTHASE"/>
    <property type="match status" value="1"/>
</dbReference>
<protein>
    <submittedName>
        <fullName evidence="4">Helix-turn-helix transcriptional regulator</fullName>
    </submittedName>
</protein>
<organism evidence="4 5">
    <name type="scientific">Frankia nepalensis</name>
    <dbReference type="NCBI Taxonomy" id="1836974"/>
    <lineage>
        <taxon>Bacteria</taxon>
        <taxon>Bacillati</taxon>
        <taxon>Actinomycetota</taxon>
        <taxon>Actinomycetes</taxon>
        <taxon>Frankiales</taxon>
        <taxon>Frankiaceae</taxon>
        <taxon>Frankia</taxon>
    </lineage>
</organism>
<evidence type="ECO:0000313" key="4">
    <source>
        <dbReference type="EMBL" id="MBL7630315.1"/>
    </source>
</evidence>